<reference evidence="1 2" key="1">
    <citation type="submission" date="2023-11" db="EMBL/GenBank/DDBJ databases">
        <authorList>
            <person name="Okamura Y."/>
        </authorList>
    </citation>
    <scope>NUCLEOTIDE SEQUENCE [LARGE SCALE GENOMIC DNA]</scope>
</reference>
<protein>
    <submittedName>
        <fullName evidence="1">Uncharacterized protein</fullName>
    </submittedName>
</protein>
<dbReference type="Proteomes" id="UP001497472">
    <property type="component" value="Unassembled WGS sequence"/>
</dbReference>
<name>A0AAV1JTS7_9NEOP</name>
<gene>
    <name evidence="1" type="ORF">LNINA_LOCUS11296</name>
</gene>
<organism evidence="1 2">
    <name type="scientific">Leptosia nina</name>
    <dbReference type="NCBI Taxonomy" id="320188"/>
    <lineage>
        <taxon>Eukaryota</taxon>
        <taxon>Metazoa</taxon>
        <taxon>Ecdysozoa</taxon>
        <taxon>Arthropoda</taxon>
        <taxon>Hexapoda</taxon>
        <taxon>Insecta</taxon>
        <taxon>Pterygota</taxon>
        <taxon>Neoptera</taxon>
        <taxon>Endopterygota</taxon>
        <taxon>Lepidoptera</taxon>
        <taxon>Glossata</taxon>
        <taxon>Ditrysia</taxon>
        <taxon>Papilionoidea</taxon>
        <taxon>Pieridae</taxon>
        <taxon>Pierinae</taxon>
        <taxon>Leptosia</taxon>
    </lineage>
</organism>
<evidence type="ECO:0000313" key="2">
    <source>
        <dbReference type="Proteomes" id="UP001497472"/>
    </source>
</evidence>
<dbReference type="EMBL" id="CAVLEF010000140">
    <property type="protein sequence ID" value="CAK1552236.1"/>
    <property type="molecule type" value="Genomic_DNA"/>
</dbReference>
<dbReference type="AlphaFoldDB" id="A0AAV1JTS7"/>
<sequence length="166" mass="18588">MYIELDNNFAQTTSLHDRTSQNSREQITEYRHARYISQFPATAKLRNNIVAGLTFGAESSIVIIGKAGLRAVPVPAGPLRGSHPTRSITMLMLFEAVGWLRQHLARVPTQRPLSERFFGANPKTLRDRDGTMELFSGVVSRITKSPICPLISHVDSTIQLIEKLFQ</sequence>
<keyword evidence="2" id="KW-1185">Reference proteome</keyword>
<proteinExistence type="predicted"/>
<evidence type="ECO:0000313" key="1">
    <source>
        <dbReference type="EMBL" id="CAK1552236.1"/>
    </source>
</evidence>
<comment type="caution">
    <text evidence="1">The sequence shown here is derived from an EMBL/GenBank/DDBJ whole genome shotgun (WGS) entry which is preliminary data.</text>
</comment>
<accession>A0AAV1JTS7</accession>